<dbReference type="RefSeq" id="XP_032814188.1">
    <property type="nucleotide sequence ID" value="XM_032958297.1"/>
</dbReference>
<evidence type="ECO:0000256" key="9">
    <source>
        <dbReference type="ARBA" id="ARBA00022968"/>
    </source>
</evidence>
<keyword evidence="5" id="KW-0633">Potassium transport</keyword>
<name>A0AAJ7TCK3_PETMA</name>
<proteinExistence type="inferred from homology"/>
<evidence type="ECO:0000313" key="21">
    <source>
        <dbReference type="RefSeq" id="XP_032814188.1"/>
    </source>
</evidence>
<reference evidence="19 20" key="1">
    <citation type="submission" date="2025-04" db="UniProtKB">
        <authorList>
            <consortium name="RefSeq"/>
        </authorList>
    </citation>
    <scope>IDENTIFICATION</scope>
    <source>
        <tissue evidence="19 20">Sperm</tissue>
    </source>
</reference>
<evidence type="ECO:0000256" key="4">
    <source>
        <dbReference type="ARBA" id="ARBA00022475"/>
    </source>
</evidence>
<evidence type="ECO:0000313" key="20">
    <source>
        <dbReference type="RefSeq" id="XP_032814187.1"/>
    </source>
</evidence>
<protein>
    <recommendedName>
        <fullName evidence="17">Sodium/potassium-transporting ATPase subunit beta</fullName>
    </recommendedName>
</protein>
<evidence type="ECO:0000256" key="14">
    <source>
        <dbReference type="ARBA" id="ARBA00023157"/>
    </source>
</evidence>
<dbReference type="GO" id="GO:0005890">
    <property type="term" value="C:sodium:potassium-exchanging ATPase complex"/>
    <property type="evidence" value="ECO:0007669"/>
    <property type="project" value="InterPro"/>
</dbReference>
<dbReference type="GO" id="GO:1990573">
    <property type="term" value="P:potassium ion import across plasma membrane"/>
    <property type="evidence" value="ECO:0007669"/>
    <property type="project" value="TreeGrafter"/>
</dbReference>
<keyword evidence="12 17" id="KW-0406">Ion transport</keyword>
<dbReference type="InterPro" id="IPR038702">
    <property type="entry name" value="Na/K_ATPase_sub_beta_sf"/>
</dbReference>
<dbReference type="PANTHER" id="PTHR11523:SF28">
    <property type="entry name" value="NA_K-ATPASE BETA SUBUNIT ISOFORM 4-RELATED"/>
    <property type="match status" value="1"/>
</dbReference>
<evidence type="ECO:0000256" key="5">
    <source>
        <dbReference type="ARBA" id="ARBA00022538"/>
    </source>
</evidence>
<comment type="function">
    <text evidence="17">This is the non-catalytic component of the active enzyme, which catalyzes the hydrolysis of ATP coupled with the exchange of Na(+) and K(+) ions across the plasma membrane.</text>
</comment>
<keyword evidence="11" id="KW-0915">Sodium</keyword>
<comment type="subcellular location">
    <subcellularLocation>
        <location evidence="1">Cell membrane</location>
        <topology evidence="1">Single-pass type II membrane protein</topology>
    </subcellularLocation>
    <subcellularLocation>
        <location evidence="17">Membrane</location>
    </subcellularLocation>
</comment>
<evidence type="ECO:0000256" key="1">
    <source>
        <dbReference type="ARBA" id="ARBA00004401"/>
    </source>
</evidence>
<dbReference type="PROSITE" id="PS00391">
    <property type="entry name" value="ATPASE_NA_K_BETA_2"/>
    <property type="match status" value="1"/>
</dbReference>
<dbReference type="PANTHER" id="PTHR11523">
    <property type="entry name" value="SODIUM/POTASSIUM-DEPENDENT ATPASE BETA SUBUNIT"/>
    <property type="match status" value="1"/>
</dbReference>
<dbReference type="RefSeq" id="XP_032814186.1">
    <property type="nucleotide sequence ID" value="XM_032958295.1"/>
</dbReference>
<dbReference type="Proteomes" id="UP001318040">
    <property type="component" value="Chromosome 21"/>
</dbReference>
<keyword evidence="18" id="KW-1185">Reference proteome</keyword>
<keyword evidence="13 17" id="KW-0472">Membrane</keyword>
<keyword evidence="8" id="KW-0630">Potassium</keyword>
<evidence type="ECO:0000256" key="11">
    <source>
        <dbReference type="ARBA" id="ARBA00023053"/>
    </source>
</evidence>
<evidence type="ECO:0000256" key="7">
    <source>
        <dbReference type="ARBA" id="ARBA00022692"/>
    </source>
</evidence>
<dbReference type="Gene3D" id="2.60.40.1660">
    <property type="entry name" value="Na, k-atpase alpha subunit"/>
    <property type="match status" value="1"/>
</dbReference>
<keyword evidence="15" id="KW-0325">Glycoprotein</keyword>
<keyword evidence="3 17" id="KW-0813">Transport</keyword>
<dbReference type="GO" id="GO:0036376">
    <property type="term" value="P:sodium ion export across plasma membrane"/>
    <property type="evidence" value="ECO:0007669"/>
    <property type="project" value="TreeGrafter"/>
</dbReference>
<organism evidence="18 21">
    <name type="scientific">Petromyzon marinus</name>
    <name type="common">Sea lamprey</name>
    <dbReference type="NCBI Taxonomy" id="7757"/>
    <lineage>
        <taxon>Eukaryota</taxon>
        <taxon>Metazoa</taxon>
        <taxon>Chordata</taxon>
        <taxon>Craniata</taxon>
        <taxon>Vertebrata</taxon>
        <taxon>Cyclostomata</taxon>
        <taxon>Hyperoartia</taxon>
        <taxon>Petromyzontiformes</taxon>
        <taxon>Petromyzontidae</taxon>
        <taxon>Petromyzon</taxon>
    </lineage>
</organism>
<keyword evidence="14" id="KW-1015">Disulfide bond</keyword>
<keyword evidence="7 17" id="KW-0812">Transmembrane</keyword>
<dbReference type="GeneID" id="116944594"/>
<evidence type="ECO:0000256" key="2">
    <source>
        <dbReference type="ARBA" id="ARBA00005876"/>
    </source>
</evidence>
<dbReference type="KEGG" id="pmrn:116944594"/>
<dbReference type="InterPro" id="IPR000402">
    <property type="entry name" value="Na/K_ATPase_sub_beta"/>
</dbReference>
<dbReference type="RefSeq" id="XP_032814187.1">
    <property type="nucleotide sequence ID" value="XM_032958296.1"/>
</dbReference>
<feature type="transmembrane region" description="Helical" evidence="17">
    <location>
        <begin position="33"/>
        <end position="59"/>
    </location>
</feature>
<dbReference type="Pfam" id="PF00287">
    <property type="entry name" value="Na_K-ATPase"/>
    <property type="match status" value="1"/>
</dbReference>
<keyword evidence="16" id="KW-0739">Sodium transport</keyword>
<evidence type="ECO:0000256" key="8">
    <source>
        <dbReference type="ARBA" id="ARBA00022958"/>
    </source>
</evidence>
<evidence type="ECO:0000313" key="18">
    <source>
        <dbReference type="Proteomes" id="UP001318040"/>
    </source>
</evidence>
<keyword evidence="10 17" id="KW-1133">Transmembrane helix</keyword>
<keyword evidence="9" id="KW-0735">Signal-anchor</keyword>
<evidence type="ECO:0000256" key="3">
    <source>
        <dbReference type="ARBA" id="ARBA00022448"/>
    </source>
</evidence>
<keyword evidence="6" id="KW-0740">Sodium/potassium transport</keyword>
<gene>
    <name evidence="19 20 21" type="primary">LOC116944594</name>
</gene>
<accession>A0AAJ7TCK3</accession>
<dbReference type="AlphaFoldDB" id="A0AAJ7TCK3"/>
<dbReference type="NCBIfam" id="TIGR01107">
    <property type="entry name" value="Na_K_ATPase_bet"/>
    <property type="match status" value="1"/>
</dbReference>
<dbReference type="GO" id="GO:0030007">
    <property type="term" value="P:intracellular potassium ion homeostasis"/>
    <property type="evidence" value="ECO:0007669"/>
    <property type="project" value="TreeGrafter"/>
</dbReference>
<sequence>MDDKKQEESTGGCKEFIWNPRTRQFMGRTGTSWALILLFYLVFYGFLAGLFSLTMWVLLQTTNEFRPKYLDRVPSPGLMIRPQADTLDIKFKPTQNSTFQHYVTALNDFLLPYNERNQTARNLNCTPGRYHFQNDTDEVRNYPKTSCRFLRASLGECSGLVDTSYGYSSGTPCVILKMNRIISYYPNENAEPLRVNCTGKRHKINKDEWRDDTAKVGPLRYFPVNGTFDPMYFPYYGKKAHVNYTQPVVAVRFMNATRGEELSVECSIAGVKHDSDRDRFLGRVTFRVFIQ</sequence>
<dbReference type="GO" id="GO:0001671">
    <property type="term" value="F:ATPase activator activity"/>
    <property type="evidence" value="ECO:0007669"/>
    <property type="project" value="TreeGrafter"/>
</dbReference>
<evidence type="ECO:0000256" key="10">
    <source>
        <dbReference type="ARBA" id="ARBA00022989"/>
    </source>
</evidence>
<evidence type="ECO:0000256" key="17">
    <source>
        <dbReference type="RuleBase" id="RU362099"/>
    </source>
</evidence>
<dbReference type="Gene3D" id="1.20.5.170">
    <property type="match status" value="1"/>
</dbReference>
<evidence type="ECO:0000256" key="12">
    <source>
        <dbReference type="ARBA" id="ARBA00023065"/>
    </source>
</evidence>
<evidence type="ECO:0000256" key="15">
    <source>
        <dbReference type="ARBA" id="ARBA00023180"/>
    </source>
</evidence>
<keyword evidence="4" id="KW-1003">Cell membrane</keyword>
<evidence type="ECO:0000256" key="6">
    <source>
        <dbReference type="ARBA" id="ARBA00022607"/>
    </source>
</evidence>
<comment type="similarity">
    <text evidence="2 17">Belongs to the X(+)/potassium ATPases subunit beta family.</text>
</comment>
<dbReference type="GO" id="GO:0006883">
    <property type="term" value="P:intracellular sodium ion homeostasis"/>
    <property type="evidence" value="ECO:0007669"/>
    <property type="project" value="TreeGrafter"/>
</dbReference>
<evidence type="ECO:0000256" key="16">
    <source>
        <dbReference type="ARBA" id="ARBA00023201"/>
    </source>
</evidence>
<dbReference type="FunFam" id="1.20.5.170:FF:000068">
    <property type="entry name" value="Sodium/potassium-transporting ATPase subunit beta"/>
    <property type="match status" value="1"/>
</dbReference>
<evidence type="ECO:0000256" key="13">
    <source>
        <dbReference type="ARBA" id="ARBA00023136"/>
    </source>
</evidence>
<evidence type="ECO:0000313" key="19">
    <source>
        <dbReference type="RefSeq" id="XP_032814186.1"/>
    </source>
</evidence>